<evidence type="ECO:0008006" key="4">
    <source>
        <dbReference type="Google" id="ProtNLM"/>
    </source>
</evidence>
<comment type="caution">
    <text evidence="2">The sequence shown here is derived from an EMBL/GenBank/DDBJ whole genome shotgun (WGS) entry which is preliminary data.</text>
</comment>
<dbReference type="AlphaFoldDB" id="A0A1F7RQ12"/>
<protein>
    <recommendedName>
        <fullName evidence="4">MAM domain-containing protein</fullName>
    </recommendedName>
</protein>
<dbReference type="Proteomes" id="UP000179266">
    <property type="component" value="Unassembled WGS sequence"/>
</dbReference>
<sequence length="1007" mass="112384">MYNKKSVNIGIWLIIIVFVFGIPSAGAIEKLRSNTLLMLDVNDTPTFLKICNDLKKLGFIAFHKIPPHIVIGYDPGNAAETFRQNDSRVTMVTSEPANLESLTGVGVRTKMFLNAWNTMLLIKQGIIPEEIQGELEDHIGRQKDYFIPDDQLKWSERKPETKSMKLLKDFTVPPFGAEMPDTSEFYIGDVVVTVICPESNGAIDPNFENWTPAEETAITNRVIQAYEEIMTEEGRGLLHYTYEFMYHEPTSYEAVRHWMSGDVWINEIMNNHGYSAFGSAIEKTRAFCNDQRVNYNTHWAHVVYMVDVSSTGGQRAYAYLGGPYNLNDTEDHYSVIMHETGHIFYADDEYASSGCSCTDRSGYLNVENQNCENGPCVTHGPCRMIYNTPPYCKYSQGQIGWSDYDRDGLPDVIDTFPETTLTPYLPDPSPANSITYTGSASVAPLKNHNPNGARHDISINTISEVEYRINYGSWNSATPVDSAFDESIEDFTFTTPILPNGVYLVETRATNNYGNVEKSYGYDYVTIMAAPSTAVPTPTGTWHTPTTLPTRTSTPYFTNYTGTKTPTPPGGSTFTPTNTGTPTITPTSAVAVQTFPFCDSFEFGMGNWYLNAAGLGTRPFIAADNTLEGGLTPVDGKYAAYLGDAYDAIDCEGTMDLFINLAGKTSAVLDFWWVVHAGSGTRGIQLDIHDGSWHYDVNGWKYKGSTWEHHVLDLASSFTMKANFLIRFHSFFTDTEHWEGSYVDAVCIYDPLTPKPTIILTPTATLTPTPTWTSTPNIFSTNTPSPTPSPTDLTFYCPYMVDMSSDPGWTVEGDWAYGKPLGMGGTEKGYHDPASGFTGQNVYGYNLAGDYPNSMTNRYYLTTRSFNCSMLEEVNLSFWRYLNVESCLFDQVTVEISNDGLKWVEVWRNDIDQMTDNSWVYQEFDISSVADYAPQVYIRWGMGPTDNSVRYSGFNIDDFSICGKPALSPTPTGSGTTPVPVNSVRFLVIIMLVIPVSMLFARRKRSL</sequence>
<evidence type="ECO:0000313" key="2">
    <source>
        <dbReference type="EMBL" id="OGL43613.1"/>
    </source>
</evidence>
<feature type="transmembrane region" description="Helical" evidence="1">
    <location>
        <begin position="984"/>
        <end position="1001"/>
    </location>
</feature>
<keyword evidence="1" id="KW-1133">Transmembrane helix</keyword>
<gene>
    <name evidence="2" type="ORF">A2161_10985</name>
</gene>
<evidence type="ECO:0000256" key="1">
    <source>
        <dbReference type="SAM" id="Phobius"/>
    </source>
</evidence>
<reference evidence="2 3" key="1">
    <citation type="journal article" date="2016" name="Nat. Commun.">
        <title>Thousands of microbial genomes shed light on interconnected biogeochemical processes in an aquifer system.</title>
        <authorList>
            <person name="Anantharaman K."/>
            <person name="Brown C.T."/>
            <person name="Hug L.A."/>
            <person name="Sharon I."/>
            <person name="Castelle C.J."/>
            <person name="Probst A.J."/>
            <person name="Thomas B.C."/>
            <person name="Singh A."/>
            <person name="Wilkins M.J."/>
            <person name="Karaoz U."/>
            <person name="Brodie E.L."/>
            <person name="Williams K.H."/>
            <person name="Hubbard S.S."/>
            <person name="Banfield J.F."/>
        </authorList>
    </citation>
    <scope>NUCLEOTIDE SEQUENCE [LARGE SCALE GENOMIC DNA]</scope>
</reference>
<keyword evidence="1" id="KW-0812">Transmembrane</keyword>
<name>A0A1F7RQ12_9BACT</name>
<organism evidence="2 3">
    <name type="scientific">Candidatus Schekmanbacteria bacterium RBG_13_48_7</name>
    <dbReference type="NCBI Taxonomy" id="1817878"/>
    <lineage>
        <taxon>Bacteria</taxon>
        <taxon>Candidatus Schekmaniibacteriota</taxon>
    </lineage>
</organism>
<accession>A0A1F7RQ12</accession>
<keyword evidence="1" id="KW-0472">Membrane</keyword>
<dbReference type="EMBL" id="MGDD01000262">
    <property type="protein sequence ID" value="OGL43613.1"/>
    <property type="molecule type" value="Genomic_DNA"/>
</dbReference>
<proteinExistence type="predicted"/>
<evidence type="ECO:0000313" key="3">
    <source>
        <dbReference type="Proteomes" id="UP000179266"/>
    </source>
</evidence>